<evidence type="ECO:0000313" key="3">
    <source>
        <dbReference type="Proteomes" id="UP000238701"/>
    </source>
</evidence>
<feature type="transmembrane region" description="Helical" evidence="1">
    <location>
        <begin position="175"/>
        <end position="196"/>
    </location>
</feature>
<evidence type="ECO:0000313" key="2">
    <source>
        <dbReference type="EMBL" id="SPF47119.1"/>
    </source>
</evidence>
<keyword evidence="1" id="KW-0812">Transmembrane</keyword>
<accession>A0A2U3L5U9</accession>
<dbReference type="Proteomes" id="UP000238701">
    <property type="component" value="Unassembled WGS sequence"/>
</dbReference>
<keyword evidence="1" id="KW-0472">Membrane</keyword>
<keyword evidence="1" id="KW-1133">Transmembrane helix</keyword>
<sequence length="217" mass="25121">MWATTTLLCTVAKKHEVTGGDLRLNQMLVKRNVRVRLRYVLPVAQILLAIGLFAWSDAWFREARRHSTMPGPSPGFTILISLNAPLALPRELYYRHTAIPELYDRVVLLCGIALLWYWVARNIEGWRERRTVVTFRRLRMRIAADLILIGLGGFWAFVVVNERLWNRMSIPDPTWIWILAVFTPIVLWAVALIFFFGRDLIQVIRGENPRRANASPS</sequence>
<organism evidence="2 3">
    <name type="scientific">Candidatus Sulfotelmatobacter kueseliae</name>
    <dbReference type="NCBI Taxonomy" id="2042962"/>
    <lineage>
        <taxon>Bacteria</taxon>
        <taxon>Pseudomonadati</taxon>
        <taxon>Acidobacteriota</taxon>
        <taxon>Terriglobia</taxon>
        <taxon>Terriglobales</taxon>
        <taxon>Candidatus Korobacteraceae</taxon>
        <taxon>Candidatus Sulfotelmatobacter</taxon>
    </lineage>
</organism>
<feature type="transmembrane region" description="Helical" evidence="1">
    <location>
        <begin position="102"/>
        <end position="119"/>
    </location>
</feature>
<feature type="transmembrane region" description="Helical" evidence="1">
    <location>
        <begin position="140"/>
        <end position="160"/>
    </location>
</feature>
<proteinExistence type="predicted"/>
<dbReference type="EMBL" id="OMOD01000168">
    <property type="protein sequence ID" value="SPF47119.1"/>
    <property type="molecule type" value="Genomic_DNA"/>
</dbReference>
<name>A0A2U3L5U9_9BACT</name>
<reference evidence="3" key="1">
    <citation type="submission" date="2018-02" db="EMBL/GenBank/DDBJ databases">
        <authorList>
            <person name="Hausmann B."/>
        </authorList>
    </citation>
    <scope>NUCLEOTIDE SEQUENCE [LARGE SCALE GENOMIC DNA]</scope>
    <source>
        <strain evidence="3">Peat soil MAG SbA1</strain>
    </source>
</reference>
<dbReference type="AlphaFoldDB" id="A0A2U3L5U9"/>
<gene>
    <name evidence="2" type="ORF">SBA1_710030</name>
</gene>
<protein>
    <submittedName>
        <fullName evidence="2">Uncharacterized protein</fullName>
    </submittedName>
</protein>
<evidence type="ECO:0000256" key="1">
    <source>
        <dbReference type="SAM" id="Phobius"/>
    </source>
</evidence>
<feature type="transmembrane region" description="Helical" evidence="1">
    <location>
        <begin position="37"/>
        <end position="55"/>
    </location>
</feature>